<organism evidence="2 3">
    <name type="scientific">Dispira parvispora</name>
    <dbReference type="NCBI Taxonomy" id="1520584"/>
    <lineage>
        <taxon>Eukaryota</taxon>
        <taxon>Fungi</taxon>
        <taxon>Fungi incertae sedis</taxon>
        <taxon>Zoopagomycota</taxon>
        <taxon>Kickxellomycotina</taxon>
        <taxon>Dimargaritomycetes</taxon>
        <taxon>Dimargaritales</taxon>
        <taxon>Dimargaritaceae</taxon>
        <taxon>Dispira</taxon>
    </lineage>
</organism>
<reference evidence="2" key="1">
    <citation type="submission" date="2022-07" db="EMBL/GenBank/DDBJ databases">
        <title>Phylogenomic reconstructions and comparative analyses of Kickxellomycotina fungi.</title>
        <authorList>
            <person name="Reynolds N.K."/>
            <person name="Stajich J.E."/>
            <person name="Barry K."/>
            <person name="Grigoriev I.V."/>
            <person name="Crous P."/>
            <person name="Smith M.E."/>
        </authorList>
    </citation>
    <scope>NUCLEOTIDE SEQUENCE</scope>
    <source>
        <strain evidence="2">RSA 1196</strain>
    </source>
</reference>
<feature type="compositionally biased region" description="Polar residues" evidence="1">
    <location>
        <begin position="97"/>
        <end position="118"/>
    </location>
</feature>
<evidence type="ECO:0000313" key="3">
    <source>
        <dbReference type="Proteomes" id="UP001150925"/>
    </source>
</evidence>
<gene>
    <name evidence="2" type="ORF">IWQ62_005273</name>
</gene>
<feature type="compositionally biased region" description="Polar residues" evidence="1">
    <location>
        <begin position="18"/>
        <end position="27"/>
    </location>
</feature>
<feature type="non-terminal residue" evidence="2">
    <location>
        <position position="172"/>
    </location>
</feature>
<protein>
    <submittedName>
        <fullName evidence="2">Uncharacterized protein</fullName>
    </submittedName>
</protein>
<dbReference type="AlphaFoldDB" id="A0A9W8DZT8"/>
<feature type="compositionally biased region" description="Polar residues" evidence="1">
    <location>
        <begin position="64"/>
        <end position="87"/>
    </location>
</feature>
<sequence length="172" mass="18249">MGNNDELLAEIARLQAAIQQKKQTSPPWWTMRGPKGNHPNANGSTRFRPPARTAKPTHFPLASRNRTWVNPAATGNNSTKSSTPVSRTTNTQQTTTSPGGINSEGNSPPTTSAAGNQVSSTCSDTSSSHLTVNSDSAHKGYVRCGNKLVRVGAPAIARPALPRPFVKPRLNA</sequence>
<dbReference type="EMBL" id="JANBPY010002101">
    <property type="protein sequence ID" value="KAJ1956572.1"/>
    <property type="molecule type" value="Genomic_DNA"/>
</dbReference>
<comment type="caution">
    <text evidence="2">The sequence shown here is derived from an EMBL/GenBank/DDBJ whole genome shotgun (WGS) entry which is preliminary data.</text>
</comment>
<evidence type="ECO:0000313" key="2">
    <source>
        <dbReference type="EMBL" id="KAJ1956572.1"/>
    </source>
</evidence>
<accession>A0A9W8DZT8</accession>
<name>A0A9W8DZT8_9FUNG</name>
<proteinExistence type="predicted"/>
<evidence type="ECO:0000256" key="1">
    <source>
        <dbReference type="SAM" id="MobiDB-lite"/>
    </source>
</evidence>
<dbReference type="Proteomes" id="UP001150925">
    <property type="component" value="Unassembled WGS sequence"/>
</dbReference>
<keyword evidence="3" id="KW-1185">Reference proteome</keyword>
<feature type="compositionally biased region" description="Low complexity" evidence="1">
    <location>
        <begin position="119"/>
        <end position="128"/>
    </location>
</feature>
<feature type="region of interest" description="Disordered" evidence="1">
    <location>
        <begin position="18"/>
        <end position="139"/>
    </location>
</feature>
<dbReference type="OrthoDB" id="410307at2759"/>